<sequence length="495" mass="54261">MAKPDFVRPELTALMPAYKLCRDCYMGELAVKNRINYSQPSHNNGGGTGQAMMLSPYLPDPSPASESESMRIKRYNDYVTRAVFYNVTKRTVKAMTGEVFSKYPLLTLGQLDVLETDVNGAGQSLTQQAKDALTNLLLTGRGGFLADMPVNQTGASLADVRNRQLRPTITHYDSESIINWRYRKVGGVYKLSLVVLSESYVASDDGFEAKTGRQLLVLRLDDNDRVESEIYRKADGNSEWVSQGINSVTDNKGAQLTEIPFFACGSVNNDLEPDDIPIFDIAHLNIAHLRNSADYEESLAISQPTLAISGLTQDWVDDVLADGIAMGSRSGIMLPVGGKAELLQPDVNDSNMTAMKHKEDMMASLGAKLIELGGSTNKTATQSNNELAEQTSVLSTLANNISDALTKSVKACARFMGYDDKDLVVTLNTDFGFAKMTPEQRQQLLQEYQAGAITWAEYRGKLVENEIATEENPETAKSVIEQEQGALIYGGDNEV</sequence>
<feature type="domain" description="DUF4055" evidence="2">
    <location>
        <begin position="277"/>
        <end position="416"/>
    </location>
</feature>
<organism evidence="3 4">
    <name type="scientific">Psychrobacter namhaensis</name>
    <dbReference type="NCBI Taxonomy" id="292734"/>
    <lineage>
        <taxon>Bacteria</taxon>
        <taxon>Pseudomonadati</taxon>
        <taxon>Pseudomonadota</taxon>
        <taxon>Gammaproteobacteria</taxon>
        <taxon>Moraxellales</taxon>
        <taxon>Moraxellaceae</taxon>
        <taxon>Psychrobacter</taxon>
    </lineage>
</organism>
<keyword evidence="4" id="KW-1185">Reference proteome</keyword>
<accession>A0ABW8L4L2</accession>
<evidence type="ECO:0000259" key="2">
    <source>
        <dbReference type="Pfam" id="PF13264"/>
    </source>
</evidence>
<evidence type="ECO:0000256" key="1">
    <source>
        <dbReference type="SAM" id="MobiDB-lite"/>
    </source>
</evidence>
<gene>
    <name evidence="3" type="ORF">ACI2I3_00680</name>
</gene>
<dbReference type="Pfam" id="PF13264">
    <property type="entry name" value="DUF4055"/>
    <property type="match status" value="1"/>
</dbReference>
<name>A0ABW8L4L2_9GAMM</name>
<dbReference type="RefSeq" id="WP_404671694.1">
    <property type="nucleotide sequence ID" value="NZ_JBJDPD010000001.1"/>
</dbReference>
<dbReference type="EMBL" id="JBJDPD010000001">
    <property type="protein sequence ID" value="MFK3999849.1"/>
    <property type="molecule type" value="Genomic_DNA"/>
</dbReference>
<evidence type="ECO:0000313" key="4">
    <source>
        <dbReference type="Proteomes" id="UP001620234"/>
    </source>
</evidence>
<feature type="region of interest" description="Disordered" evidence="1">
    <location>
        <begin position="41"/>
        <end position="66"/>
    </location>
</feature>
<protein>
    <submittedName>
        <fullName evidence="3">DUF4055 domain-containing protein</fullName>
    </submittedName>
</protein>
<dbReference type="InterPro" id="IPR025129">
    <property type="entry name" value="DUF4055"/>
</dbReference>
<dbReference type="Proteomes" id="UP001620234">
    <property type="component" value="Unassembled WGS sequence"/>
</dbReference>
<comment type="caution">
    <text evidence="3">The sequence shown here is derived from an EMBL/GenBank/DDBJ whole genome shotgun (WGS) entry which is preliminary data.</text>
</comment>
<proteinExistence type="predicted"/>
<reference evidence="3 4" key="1">
    <citation type="submission" date="2024-11" db="EMBL/GenBank/DDBJ databases">
        <title>The Natural Products Discovery Center: Release of the First 8490 Sequenced Strains for Exploring Actinobacteria Biosynthetic Diversity.</title>
        <authorList>
            <person name="Kalkreuter E."/>
            <person name="Kautsar S.A."/>
            <person name="Yang D."/>
            <person name="Bader C.D."/>
            <person name="Teijaro C.N."/>
            <person name="Fluegel L."/>
            <person name="Davis C.M."/>
            <person name="Simpson J.R."/>
            <person name="Lauterbach L."/>
            <person name="Steele A.D."/>
            <person name="Gui C."/>
            <person name="Meng S."/>
            <person name="Li G."/>
            <person name="Viehrig K."/>
            <person name="Ye F."/>
            <person name="Su P."/>
            <person name="Kiefer A.F."/>
            <person name="Nichols A."/>
            <person name="Cepeda A.J."/>
            <person name="Yan W."/>
            <person name="Fan B."/>
            <person name="Jiang Y."/>
            <person name="Adhikari A."/>
            <person name="Zheng C.-J."/>
            <person name="Schuster L."/>
            <person name="Cowan T.M."/>
            <person name="Smanski M.J."/>
            <person name="Chevrette M.G."/>
            <person name="De Carvalho L.P.S."/>
            <person name="Shen B."/>
        </authorList>
    </citation>
    <scope>NUCLEOTIDE SEQUENCE [LARGE SCALE GENOMIC DNA]</scope>
    <source>
        <strain evidence="3 4">NPDC077433</strain>
    </source>
</reference>
<evidence type="ECO:0000313" key="3">
    <source>
        <dbReference type="EMBL" id="MFK3999849.1"/>
    </source>
</evidence>